<organism evidence="2 3">
    <name type="scientific">Jeongeupia chitinilytica</name>
    <dbReference type="NCBI Taxonomy" id="1041641"/>
    <lineage>
        <taxon>Bacteria</taxon>
        <taxon>Pseudomonadati</taxon>
        <taxon>Pseudomonadota</taxon>
        <taxon>Betaproteobacteria</taxon>
        <taxon>Neisseriales</taxon>
        <taxon>Chitinibacteraceae</taxon>
        <taxon>Jeongeupia</taxon>
    </lineage>
</organism>
<dbReference type="Proteomes" id="UP000604737">
    <property type="component" value="Unassembled WGS sequence"/>
</dbReference>
<comment type="caution">
    <text evidence="2">The sequence shown here is derived from an EMBL/GenBank/DDBJ whole genome shotgun (WGS) entry which is preliminary data.</text>
</comment>
<dbReference type="PANTHER" id="PTHR33840">
    <property type="match status" value="1"/>
</dbReference>
<accession>A0ABQ3H6P1</accession>
<dbReference type="PANTHER" id="PTHR33840:SF1">
    <property type="entry name" value="TLE1 PHOSPHOLIPASE DOMAIN-CONTAINING PROTEIN"/>
    <property type="match status" value="1"/>
</dbReference>
<feature type="domain" description="T6SS Phospholipase effector Tle1-like catalytic" evidence="1">
    <location>
        <begin position="200"/>
        <end position="296"/>
    </location>
</feature>
<dbReference type="InterPro" id="IPR018712">
    <property type="entry name" value="Tle1-like_cat"/>
</dbReference>
<keyword evidence="3" id="KW-1185">Reference proteome</keyword>
<dbReference type="EMBL" id="BMYO01000013">
    <property type="protein sequence ID" value="GHD69857.1"/>
    <property type="molecule type" value="Genomic_DNA"/>
</dbReference>
<evidence type="ECO:0000313" key="3">
    <source>
        <dbReference type="Proteomes" id="UP000604737"/>
    </source>
</evidence>
<sequence>MDAIKPKVRSVENMVARAQAIAGKKKGAGPACPTCHVKLWLSFFFDGTGNNKWNDFPNSHSNVAALFDAHANDPANGITSFYYEGLGTPFEFSQRYEKRTIHNPRVGPVEVEDIGYKESGNSSLGLGFANGITERLEKALFDFDVAIQNWQLKRRVDEINLTAFGFSRGATEARAFMHWIAAHSKVQSRGGKLSYDGIPLNVKFLGIFDTVESVGMAADNKMPELIKTTIPAYVEKCTHIVAANELRHAFPLTLTNGGQRTIVYPGMHADIGGGYKLIEQGRKNHLARLALLQMHDEARAAGLKFKSVGEMKADFSWKEKYAPSFSVPEDASTTFNQYMAVAKPSGSVRQHFEAHMKQMWAWIDSGLALEDATSKRANAKSKDEKDGLLTVGHILRYSARTPEGRTGVNPKRGSVNPVVEKMFETYIHDSFGHFSMSGGTMQTDMSIAEYYKIREMKNPTA</sequence>
<protein>
    <recommendedName>
        <fullName evidence="1">T6SS Phospholipase effector Tle1-like catalytic domain-containing protein</fullName>
    </recommendedName>
</protein>
<dbReference type="Pfam" id="PF09994">
    <property type="entry name" value="T6SS_Tle1-like_cat"/>
    <property type="match status" value="2"/>
</dbReference>
<reference evidence="3" key="1">
    <citation type="journal article" date="2019" name="Int. J. Syst. Evol. Microbiol.">
        <title>The Global Catalogue of Microorganisms (GCM) 10K type strain sequencing project: providing services to taxonomists for standard genome sequencing and annotation.</title>
        <authorList>
            <consortium name="The Broad Institute Genomics Platform"/>
            <consortium name="The Broad Institute Genome Sequencing Center for Infectious Disease"/>
            <person name="Wu L."/>
            <person name="Ma J."/>
        </authorList>
    </citation>
    <scope>NUCLEOTIDE SEQUENCE [LARGE SCALE GENOMIC DNA]</scope>
    <source>
        <strain evidence="3">KCTC 23701</strain>
    </source>
</reference>
<proteinExistence type="predicted"/>
<name>A0ABQ3H6P1_9NEIS</name>
<evidence type="ECO:0000313" key="2">
    <source>
        <dbReference type="EMBL" id="GHD69857.1"/>
    </source>
</evidence>
<gene>
    <name evidence="2" type="ORF">GCM10007350_37140</name>
</gene>
<dbReference type="RefSeq" id="WP_189462453.1">
    <property type="nucleotide sequence ID" value="NZ_BMYO01000013.1"/>
</dbReference>
<evidence type="ECO:0000259" key="1">
    <source>
        <dbReference type="Pfam" id="PF09994"/>
    </source>
</evidence>
<feature type="domain" description="T6SS Phospholipase effector Tle1-like catalytic" evidence="1">
    <location>
        <begin position="44"/>
        <end position="182"/>
    </location>
</feature>